<evidence type="ECO:0000313" key="1">
    <source>
        <dbReference type="EMBL" id="CAG8472102.1"/>
    </source>
</evidence>
<evidence type="ECO:0000313" key="2">
    <source>
        <dbReference type="Proteomes" id="UP000789702"/>
    </source>
</evidence>
<reference evidence="1" key="1">
    <citation type="submission" date="2021-06" db="EMBL/GenBank/DDBJ databases">
        <authorList>
            <person name="Kallberg Y."/>
            <person name="Tangrot J."/>
            <person name="Rosling A."/>
        </authorList>
    </citation>
    <scope>NUCLEOTIDE SEQUENCE</scope>
    <source>
        <strain evidence="1">IL203A</strain>
    </source>
</reference>
<dbReference type="EMBL" id="CAJVPU010001130">
    <property type="protein sequence ID" value="CAG8472102.1"/>
    <property type="molecule type" value="Genomic_DNA"/>
</dbReference>
<proteinExistence type="predicted"/>
<name>A0ACA9KHL7_9GLOM</name>
<dbReference type="Proteomes" id="UP000789702">
    <property type="component" value="Unassembled WGS sequence"/>
</dbReference>
<accession>A0ACA9KHL7</accession>
<organism evidence="1 2">
    <name type="scientific">Dentiscutata heterogama</name>
    <dbReference type="NCBI Taxonomy" id="1316150"/>
    <lineage>
        <taxon>Eukaryota</taxon>
        <taxon>Fungi</taxon>
        <taxon>Fungi incertae sedis</taxon>
        <taxon>Mucoromycota</taxon>
        <taxon>Glomeromycotina</taxon>
        <taxon>Glomeromycetes</taxon>
        <taxon>Diversisporales</taxon>
        <taxon>Gigasporaceae</taxon>
        <taxon>Dentiscutata</taxon>
    </lineage>
</organism>
<protein>
    <submittedName>
        <fullName evidence="1">11241_t:CDS:1</fullName>
    </submittedName>
</protein>
<comment type="caution">
    <text evidence="1">The sequence shown here is derived from an EMBL/GenBank/DDBJ whole genome shotgun (WGS) entry which is preliminary data.</text>
</comment>
<keyword evidence="2" id="KW-1185">Reference proteome</keyword>
<sequence length="502" mass="58118">MPPQLPADCLKEIFELLNDDIRSLHSSINVSKLWCKIGIQILWRHPWKFTGTLNSKFFWPAIVKTLLSCMKGESLMILKQMGIDISISNNKSPMFNYAGYCKYLSPWEINRMVMVIQGRGWWFESNDMSPVELIIEQELYKLFMSRCSTLKHLIIPKARILTYPGATMCLSQLSVLECSTSIPSTFFKEMAQYCHNLQKLIVEPCDEDVEGLAMLITKQTGLREVELVPTKPIQIKTVECHQIGKALVTQAASLKSLYIQNYLCFAPELLASFINLVTLRVNICVRFHEGLSSSMSFPQLETLEIFEDKSTPFEYYTKVIESTGGNLEKIYFNNVSYADDQELRNYIHAITFGCQNIRLVTIVLSNKIEIDELEQLLESCQKIEVLKLQARSLKIIDGERILQLLAVKAPRSLTTLNFDSERPYGCWLFSYKTLDEFLNTWKVRNMKPLSIYFEIGCYEPGFNAKHYKIIKRYLNEGVLKKFYEINNLCDPYKKWQCLGPWE</sequence>
<gene>
    <name evidence="1" type="ORF">DHETER_LOCUS1761</name>
</gene>